<evidence type="ECO:0000313" key="2">
    <source>
        <dbReference type="Proteomes" id="UP000295252"/>
    </source>
</evidence>
<name>A0A068TX61_COFCA</name>
<keyword evidence="2" id="KW-1185">Reference proteome</keyword>
<dbReference type="Proteomes" id="UP000295252">
    <property type="component" value="Chromosome III"/>
</dbReference>
<protein>
    <submittedName>
        <fullName evidence="1">Uncharacterized protein</fullName>
    </submittedName>
</protein>
<organism evidence="1 2">
    <name type="scientific">Coffea canephora</name>
    <name type="common">Robusta coffee</name>
    <dbReference type="NCBI Taxonomy" id="49390"/>
    <lineage>
        <taxon>Eukaryota</taxon>
        <taxon>Viridiplantae</taxon>
        <taxon>Streptophyta</taxon>
        <taxon>Embryophyta</taxon>
        <taxon>Tracheophyta</taxon>
        <taxon>Spermatophyta</taxon>
        <taxon>Magnoliopsida</taxon>
        <taxon>eudicotyledons</taxon>
        <taxon>Gunneridae</taxon>
        <taxon>Pentapetalae</taxon>
        <taxon>asterids</taxon>
        <taxon>lamiids</taxon>
        <taxon>Gentianales</taxon>
        <taxon>Rubiaceae</taxon>
        <taxon>Ixoroideae</taxon>
        <taxon>Gardenieae complex</taxon>
        <taxon>Bertiereae - Coffeeae clade</taxon>
        <taxon>Coffeeae</taxon>
        <taxon>Coffea</taxon>
    </lineage>
</organism>
<proteinExistence type="predicted"/>
<sequence length="124" mass="14220">MKRQERALQEGFGVLKTFSTTTATKKKGKPRVVKEKTDEVGKVNIEENKRDIDGEVAEEVVMVMERDEWPCFFCAVVEQLSWGTCWSPFWDIDLMGEASHAFFSDVAWDDDIWDLKDIKGSPTP</sequence>
<evidence type="ECO:0000313" key="1">
    <source>
        <dbReference type="EMBL" id="CDP00622.1"/>
    </source>
</evidence>
<dbReference type="Gramene" id="CDP00622">
    <property type="protein sequence ID" value="CDP00622"/>
    <property type="gene ID" value="GSCOC_T00032621001"/>
</dbReference>
<gene>
    <name evidence="1" type="ORF">GSCOC_T00032621001</name>
</gene>
<dbReference type="EMBL" id="HG739089">
    <property type="protein sequence ID" value="CDP00622.1"/>
    <property type="molecule type" value="Genomic_DNA"/>
</dbReference>
<dbReference type="InParanoid" id="A0A068TX61"/>
<dbReference type="AlphaFoldDB" id="A0A068TX61"/>
<accession>A0A068TX61</accession>
<dbReference type="OrthoDB" id="1075193at2759"/>
<reference evidence="2" key="1">
    <citation type="journal article" date="2014" name="Science">
        <title>The coffee genome provides insight into the convergent evolution of caffeine biosynthesis.</title>
        <authorList>
            <person name="Denoeud F."/>
            <person name="Carretero-Paulet L."/>
            <person name="Dereeper A."/>
            <person name="Droc G."/>
            <person name="Guyot R."/>
            <person name="Pietrella M."/>
            <person name="Zheng C."/>
            <person name="Alberti A."/>
            <person name="Anthony F."/>
            <person name="Aprea G."/>
            <person name="Aury J.M."/>
            <person name="Bento P."/>
            <person name="Bernard M."/>
            <person name="Bocs S."/>
            <person name="Campa C."/>
            <person name="Cenci A."/>
            <person name="Combes M.C."/>
            <person name="Crouzillat D."/>
            <person name="Da Silva C."/>
            <person name="Daddiego L."/>
            <person name="De Bellis F."/>
            <person name="Dussert S."/>
            <person name="Garsmeur O."/>
            <person name="Gayraud T."/>
            <person name="Guignon V."/>
            <person name="Jahn K."/>
            <person name="Jamilloux V."/>
            <person name="Joet T."/>
            <person name="Labadie K."/>
            <person name="Lan T."/>
            <person name="Leclercq J."/>
            <person name="Lepelley M."/>
            <person name="Leroy T."/>
            <person name="Li L.T."/>
            <person name="Librado P."/>
            <person name="Lopez L."/>
            <person name="Munoz A."/>
            <person name="Noel B."/>
            <person name="Pallavicini A."/>
            <person name="Perrotta G."/>
            <person name="Poncet V."/>
            <person name="Pot D."/>
            <person name="Priyono X."/>
            <person name="Rigoreau M."/>
            <person name="Rouard M."/>
            <person name="Rozas J."/>
            <person name="Tranchant-Dubreuil C."/>
            <person name="VanBuren R."/>
            <person name="Zhang Q."/>
            <person name="Andrade A.C."/>
            <person name="Argout X."/>
            <person name="Bertrand B."/>
            <person name="de Kochko A."/>
            <person name="Graziosi G."/>
            <person name="Henry R.J."/>
            <person name="Jayarama X."/>
            <person name="Ming R."/>
            <person name="Nagai C."/>
            <person name="Rounsley S."/>
            <person name="Sankoff D."/>
            <person name="Giuliano G."/>
            <person name="Albert V.A."/>
            <person name="Wincker P."/>
            <person name="Lashermes P."/>
        </authorList>
    </citation>
    <scope>NUCLEOTIDE SEQUENCE [LARGE SCALE GENOMIC DNA]</scope>
    <source>
        <strain evidence="2">cv. DH200-94</strain>
    </source>
</reference>
<dbReference type="OMA" id="WGTCWSP"/>